<evidence type="ECO:0000256" key="2">
    <source>
        <dbReference type="SAM" id="Phobius"/>
    </source>
</evidence>
<dbReference type="RefSeq" id="WP_021170194.1">
    <property type="nucleotide sequence ID" value="NZ_CTRP01000014.1"/>
</dbReference>
<feature type="coiled-coil region" evidence="1">
    <location>
        <begin position="141"/>
        <end position="176"/>
    </location>
</feature>
<keyword evidence="4" id="KW-1185">Reference proteome</keyword>
<keyword evidence="2" id="KW-1133">Transmembrane helix</keyword>
<keyword evidence="1" id="KW-0175">Coiled coil</keyword>
<accession>A0A0U1L5K2</accession>
<name>A0A0U1L5K2_9FIRM</name>
<reference evidence="4" key="1">
    <citation type="submission" date="2015-03" db="EMBL/GenBank/DDBJ databases">
        <authorList>
            <person name="Nijsse Bart"/>
        </authorList>
    </citation>
    <scope>NUCLEOTIDE SEQUENCE [LARGE SCALE GENOMIC DNA]</scope>
</reference>
<feature type="transmembrane region" description="Helical" evidence="2">
    <location>
        <begin position="104"/>
        <end position="137"/>
    </location>
</feature>
<dbReference type="EMBL" id="CTRP01000014">
    <property type="protein sequence ID" value="CQR74184.1"/>
    <property type="molecule type" value="Genomic_DNA"/>
</dbReference>
<proteinExistence type="predicted"/>
<gene>
    <name evidence="3" type="ORF">SpAn4DRAFT_0646</name>
</gene>
<sequence length="372" mass="42631">MSLQPDKTTSLREKNKIKNNERAEVRYFKGEEQFERWRKEFIQHQDNELKLAAVSKLSYEPADYEPLLVQEPFPELVLTDHSYLIDKAVTKTEESYVYPQGIRIAIIISLFVILVIFFSPIVLLITVAMGVAAAVSLHFTRKDREHAIKEAEREAREEMARRNEQERLVYEEKRRQHEVKETARLALIQQLLTGAPGAVRARLDEVLSHLKLPVVVEVDIDFFADIPFVKVWLPSKAVIPKQTCEMLPSGRLQFQDKDTRVFNKQYFELCGAIILQVVSVILANIPSFQEAYAAGVVKNDLTDDCILSVKIPKEEIASINRANSAIPALQAFAAIYECDTSLALYPVDMLCPPEWEEIDKQELKSLKVRIFQ</sequence>
<evidence type="ECO:0000313" key="3">
    <source>
        <dbReference type="EMBL" id="CQR74184.1"/>
    </source>
</evidence>
<dbReference type="Proteomes" id="UP000049855">
    <property type="component" value="Unassembled WGS sequence"/>
</dbReference>
<dbReference type="AlphaFoldDB" id="A0A0U1L5K2"/>
<organism evidence="3 4">
    <name type="scientific">Sporomusa ovata</name>
    <dbReference type="NCBI Taxonomy" id="2378"/>
    <lineage>
        <taxon>Bacteria</taxon>
        <taxon>Bacillati</taxon>
        <taxon>Bacillota</taxon>
        <taxon>Negativicutes</taxon>
        <taxon>Selenomonadales</taxon>
        <taxon>Sporomusaceae</taxon>
        <taxon>Sporomusa</taxon>
    </lineage>
</organism>
<evidence type="ECO:0000313" key="4">
    <source>
        <dbReference type="Proteomes" id="UP000049855"/>
    </source>
</evidence>
<keyword evidence="2" id="KW-0812">Transmembrane</keyword>
<evidence type="ECO:0000256" key="1">
    <source>
        <dbReference type="SAM" id="Coils"/>
    </source>
</evidence>
<keyword evidence="2" id="KW-0472">Membrane</keyword>
<protein>
    <submittedName>
        <fullName evidence="3">Uncharacterized protein</fullName>
    </submittedName>
</protein>